<dbReference type="InterPro" id="IPR001598">
    <property type="entry name" value="Transposase_IS30_CS"/>
</dbReference>
<comment type="caution">
    <text evidence="8">The sequence shown here is derived from an EMBL/GenBank/DDBJ whole genome shotgun (WGS) entry which is preliminary data.</text>
</comment>
<dbReference type="Gene3D" id="3.30.420.10">
    <property type="entry name" value="Ribonuclease H-like superfamily/Ribonuclease H"/>
    <property type="match status" value="1"/>
</dbReference>
<evidence type="ECO:0000256" key="6">
    <source>
        <dbReference type="SAM" id="MobiDB-lite"/>
    </source>
</evidence>
<dbReference type="InterPro" id="IPR051917">
    <property type="entry name" value="Transposase-Integrase"/>
</dbReference>
<evidence type="ECO:0000259" key="7">
    <source>
        <dbReference type="PROSITE" id="PS50994"/>
    </source>
</evidence>
<accession>A0ABY2IAA6</accession>
<dbReference type="PANTHER" id="PTHR10948">
    <property type="entry name" value="TRANSPOSASE"/>
    <property type="match status" value="1"/>
</dbReference>
<dbReference type="PROSITE" id="PS50994">
    <property type="entry name" value="INTEGRASE"/>
    <property type="match status" value="1"/>
</dbReference>
<dbReference type="InterPro" id="IPR036397">
    <property type="entry name" value="RNaseH_sf"/>
</dbReference>
<protein>
    <submittedName>
        <fullName evidence="8">IS30 family transposase</fullName>
    </submittedName>
</protein>
<dbReference type="InterPro" id="IPR001584">
    <property type="entry name" value="Integrase_cat-core"/>
</dbReference>
<dbReference type="PROSITE" id="PS01043">
    <property type="entry name" value="TRANSPOSASE_IS30"/>
    <property type="match status" value="1"/>
</dbReference>
<dbReference type="NCBIfam" id="NF033563">
    <property type="entry name" value="transpos_IS30"/>
    <property type="match status" value="1"/>
</dbReference>
<sequence length="387" mass="43385">MGRKPKPPEQRMAFFTACASGASLRKSAALGGISRSTACLWLKQSGGVRPRATKPRPALRLSLDERETISRGLAANRSLTSIAAELGRPVSTVSREVLRNSGRHGYRAAHAERLSEARSRRPRLGKLALDDRLREHVESKLQVCWSPQQISKRLIAEFPDDSAMRVSHETIYTSLFVQAQPGFKAELTAQLRTRRLRRHLQRRVASGGKKSRIPGLVPLKDRPAEANDRKTPGHWEGDMIVGRYGTSHIVTLVERHSRVLIAVPLPHGARSEIVIAALIETFNKLPAVMRRTLTWDRGNEMARHADFTIATGIPVFFCDAYSPWQRGTNENTNGLLRQYLPKSTDLNLTNTERLEEIVAELNNRPRRTLRWQNPHEVFSAACVALTA</sequence>
<dbReference type="Proteomes" id="UP000297608">
    <property type="component" value="Unassembled WGS sequence"/>
</dbReference>
<keyword evidence="4" id="KW-0238">DNA-binding</keyword>
<dbReference type="EMBL" id="SOFG01000017">
    <property type="protein sequence ID" value="TFB85616.1"/>
    <property type="molecule type" value="Genomic_DNA"/>
</dbReference>
<dbReference type="SUPFAM" id="SSF53098">
    <property type="entry name" value="Ribonuclease H-like"/>
    <property type="match status" value="1"/>
</dbReference>
<comment type="function">
    <text evidence="1">Required for the transposition of the insertion element.</text>
</comment>
<evidence type="ECO:0000256" key="3">
    <source>
        <dbReference type="ARBA" id="ARBA00022578"/>
    </source>
</evidence>
<evidence type="ECO:0000313" key="8">
    <source>
        <dbReference type="EMBL" id="TFB85616.1"/>
    </source>
</evidence>
<dbReference type="Pfam" id="PF13936">
    <property type="entry name" value="HTH_38"/>
    <property type="match status" value="1"/>
</dbReference>
<dbReference type="RefSeq" id="WP_134535312.1">
    <property type="nucleotide sequence ID" value="NZ_SOFG01000017.1"/>
</dbReference>
<keyword evidence="9" id="KW-1185">Reference proteome</keyword>
<organism evidence="8 9">
    <name type="scientific">Cryobacterium algoricola</name>
    <dbReference type="NCBI Taxonomy" id="1259183"/>
    <lineage>
        <taxon>Bacteria</taxon>
        <taxon>Bacillati</taxon>
        <taxon>Actinomycetota</taxon>
        <taxon>Actinomycetes</taxon>
        <taxon>Micrococcales</taxon>
        <taxon>Microbacteriaceae</taxon>
        <taxon>Cryobacterium</taxon>
    </lineage>
</organism>
<gene>
    <name evidence="8" type="ORF">E3O44_13600</name>
</gene>
<evidence type="ECO:0000256" key="5">
    <source>
        <dbReference type="ARBA" id="ARBA00023172"/>
    </source>
</evidence>
<reference evidence="8 9" key="1">
    <citation type="submission" date="2019-03" db="EMBL/GenBank/DDBJ databases">
        <title>Genomics of glacier-inhabiting Cryobacterium strains.</title>
        <authorList>
            <person name="Liu Q."/>
            <person name="Xin Y.-H."/>
        </authorList>
    </citation>
    <scope>NUCLEOTIDE SEQUENCE [LARGE SCALE GENOMIC DNA]</scope>
    <source>
        <strain evidence="8 9">MDB2-B</strain>
    </source>
</reference>
<evidence type="ECO:0000256" key="2">
    <source>
        <dbReference type="ARBA" id="ARBA00006363"/>
    </source>
</evidence>
<dbReference type="InterPro" id="IPR025246">
    <property type="entry name" value="IS30-like_HTH"/>
</dbReference>
<dbReference type="InterPro" id="IPR012337">
    <property type="entry name" value="RNaseH-like_sf"/>
</dbReference>
<evidence type="ECO:0000256" key="1">
    <source>
        <dbReference type="ARBA" id="ARBA00002190"/>
    </source>
</evidence>
<feature type="domain" description="Integrase catalytic" evidence="7">
    <location>
        <begin position="228"/>
        <end position="382"/>
    </location>
</feature>
<feature type="region of interest" description="Disordered" evidence="6">
    <location>
        <begin position="201"/>
        <end position="233"/>
    </location>
</feature>
<dbReference type="Pfam" id="PF00665">
    <property type="entry name" value="rve"/>
    <property type="match status" value="1"/>
</dbReference>
<proteinExistence type="inferred from homology"/>
<dbReference type="InterPro" id="IPR053392">
    <property type="entry name" value="Transposase_IS30-like"/>
</dbReference>
<dbReference type="PANTHER" id="PTHR10948:SF23">
    <property type="entry name" value="TRANSPOSASE INSI FOR INSERTION SEQUENCE ELEMENT IS30A-RELATED"/>
    <property type="match status" value="1"/>
</dbReference>
<comment type="similarity">
    <text evidence="2">Belongs to the transposase IS30 family.</text>
</comment>
<keyword evidence="3" id="KW-0815">Transposition</keyword>
<evidence type="ECO:0000313" key="9">
    <source>
        <dbReference type="Proteomes" id="UP000297608"/>
    </source>
</evidence>
<feature type="compositionally biased region" description="Basic and acidic residues" evidence="6">
    <location>
        <begin position="219"/>
        <end position="233"/>
    </location>
</feature>
<name>A0ABY2IAA6_9MICO</name>
<keyword evidence="5" id="KW-0233">DNA recombination</keyword>
<evidence type="ECO:0000256" key="4">
    <source>
        <dbReference type="ARBA" id="ARBA00023125"/>
    </source>
</evidence>